<dbReference type="Gene3D" id="3.10.450.50">
    <property type="match status" value="1"/>
</dbReference>
<protein>
    <submittedName>
        <fullName evidence="1">Uncharacterized protein</fullName>
    </submittedName>
</protein>
<name>A0A2G8AYI5_9MYCO</name>
<dbReference type="InterPro" id="IPR032710">
    <property type="entry name" value="NTF2-like_dom_sf"/>
</dbReference>
<evidence type="ECO:0000313" key="1">
    <source>
        <dbReference type="EMBL" id="BCO33614.1"/>
    </source>
</evidence>
<dbReference type="SUPFAM" id="SSF54427">
    <property type="entry name" value="NTF2-like"/>
    <property type="match status" value="1"/>
</dbReference>
<evidence type="ECO:0000313" key="2">
    <source>
        <dbReference type="Proteomes" id="UP000595446"/>
    </source>
</evidence>
<reference evidence="1 2" key="1">
    <citation type="submission" date="2020-12" db="EMBL/GenBank/DDBJ databases">
        <title>Complete genome sequence of Mycobacterium heckeshornense JCM 15655T, closely related to a pathogenic non-tuberculous mycobacterial species Mycobacterium xenopi.</title>
        <authorList>
            <person name="Yoshida M."/>
            <person name="Fukano H."/>
            <person name="Asakura T."/>
            <person name="Suzuki M."/>
            <person name="Hoshino Y."/>
        </authorList>
    </citation>
    <scope>NUCLEOTIDE SEQUENCE [LARGE SCALE GENOMIC DNA]</scope>
    <source>
        <strain evidence="1 2">JCM 15655</strain>
    </source>
</reference>
<dbReference type="Proteomes" id="UP000595446">
    <property type="component" value="Chromosome"/>
</dbReference>
<dbReference type="Pfam" id="PF13474">
    <property type="entry name" value="SnoaL_3"/>
    <property type="match status" value="1"/>
</dbReference>
<dbReference type="STRING" id="110505.ACT16_16920"/>
<dbReference type="InterPro" id="IPR037401">
    <property type="entry name" value="SnoaL-like"/>
</dbReference>
<accession>A0A2G8AYI5</accession>
<keyword evidence="2" id="KW-1185">Reference proteome</keyword>
<dbReference type="AlphaFoldDB" id="A0A2G8AYI5"/>
<sequence>MAFQDALNTQNWQAYLDLMCAPMRAKFTGIVMDYLKKDRARTGVTTATITSVSIAGDTATVTMDSNNEAMGSASVSLPLKREDDGWKICQT</sequence>
<organism evidence="1 2">
    <name type="scientific">Mycobacterium heckeshornense</name>
    <dbReference type="NCBI Taxonomy" id="110505"/>
    <lineage>
        <taxon>Bacteria</taxon>
        <taxon>Bacillati</taxon>
        <taxon>Actinomycetota</taxon>
        <taxon>Actinomycetes</taxon>
        <taxon>Mycobacteriales</taxon>
        <taxon>Mycobacteriaceae</taxon>
        <taxon>Mycobacterium</taxon>
    </lineage>
</organism>
<gene>
    <name evidence="1" type="ORF">MHEC_00470</name>
</gene>
<dbReference type="EMBL" id="AP024237">
    <property type="protein sequence ID" value="BCO33614.1"/>
    <property type="molecule type" value="Genomic_DNA"/>
</dbReference>
<proteinExistence type="predicted"/>